<proteinExistence type="predicted"/>
<name>A0ABP9QAU2_9ACTN</name>
<comment type="caution">
    <text evidence="1">The sequence shown here is derived from an EMBL/GenBank/DDBJ whole genome shotgun (WGS) entry which is preliminary data.</text>
</comment>
<accession>A0ABP9QAU2</accession>
<protein>
    <submittedName>
        <fullName evidence="1">Uncharacterized protein</fullName>
    </submittedName>
</protein>
<evidence type="ECO:0000313" key="1">
    <source>
        <dbReference type="EMBL" id="GAA5156549.1"/>
    </source>
</evidence>
<evidence type="ECO:0000313" key="2">
    <source>
        <dbReference type="Proteomes" id="UP001500221"/>
    </source>
</evidence>
<keyword evidence="2" id="KW-1185">Reference proteome</keyword>
<organism evidence="1 2">
    <name type="scientific">Nocardioides marinquilinus</name>
    <dbReference type="NCBI Taxonomy" id="1210400"/>
    <lineage>
        <taxon>Bacteria</taxon>
        <taxon>Bacillati</taxon>
        <taxon>Actinomycetota</taxon>
        <taxon>Actinomycetes</taxon>
        <taxon>Propionibacteriales</taxon>
        <taxon>Nocardioidaceae</taxon>
        <taxon>Nocardioides</taxon>
    </lineage>
</organism>
<reference evidence="2" key="1">
    <citation type="journal article" date="2019" name="Int. J. Syst. Evol. Microbiol.">
        <title>The Global Catalogue of Microorganisms (GCM) 10K type strain sequencing project: providing services to taxonomists for standard genome sequencing and annotation.</title>
        <authorList>
            <consortium name="The Broad Institute Genomics Platform"/>
            <consortium name="The Broad Institute Genome Sequencing Center for Infectious Disease"/>
            <person name="Wu L."/>
            <person name="Ma J."/>
        </authorList>
    </citation>
    <scope>NUCLEOTIDE SEQUENCE [LARGE SCALE GENOMIC DNA]</scope>
    <source>
        <strain evidence="2">JCM 18459</strain>
    </source>
</reference>
<dbReference type="InterPro" id="IPR046646">
    <property type="entry name" value="DUF6758"/>
</dbReference>
<gene>
    <name evidence="1" type="ORF">GCM10023340_44720</name>
</gene>
<dbReference type="RefSeq" id="WP_345464320.1">
    <property type="nucleotide sequence ID" value="NZ_BAABKG010000007.1"/>
</dbReference>
<sequence length="211" mass="22269">MPLSVGCPRCAAPVAETDAGWACVEHGDVEPLWRPDEASYAGFADHLRRSTAMPTYLPWPMSPGWSVSDFAAVGAEPGRARATMTCTSGTSALDGPVDVIVVAEEPGTGLGARIAGVRHADPGADLGDGPATVRVRVDRAVVPLWPVSVSASDGEWDRSVVVGEAHGRWLWLVLRPASAVLLLRDDWILRDCSQSGPELVELPFGGPAPAW</sequence>
<dbReference type="Proteomes" id="UP001500221">
    <property type="component" value="Unassembled WGS sequence"/>
</dbReference>
<dbReference type="EMBL" id="BAABKG010000007">
    <property type="protein sequence ID" value="GAA5156549.1"/>
    <property type="molecule type" value="Genomic_DNA"/>
</dbReference>
<dbReference type="Pfam" id="PF20544">
    <property type="entry name" value="DUF6758"/>
    <property type="match status" value="1"/>
</dbReference>